<name>A0A9Q3VZJ4_9ACTN</name>
<dbReference type="Proteomes" id="UP001108029">
    <property type="component" value="Unassembled WGS sequence"/>
</dbReference>
<accession>A0A9Q3VZJ4</accession>
<protein>
    <recommendedName>
        <fullName evidence="5">Small secreted domain</fullName>
    </recommendedName>
</protein>
<dbReference type="EMBL" id="JAJSBI010000042">
    <property type="protein sequence ID" value="MCD9880592.1"/>
    <property type="molecule type" value="Genomic_DNA"/>
</dbReference>
<feature type="compositionally biased region" description="Polar residues" evidence="1">
    <location>
        <begin position="82"/>
        <end position="101"/>
    </location>
</feature>
<gene>
    <name evidence="3" type="ORF">LJ657_45015</name>
</gene>
<dbReference type="AlphaFoldDB" id="A0A9Q3VZJ4"/>
<evidence type="ECO:0000313" key="4">
    <source>
        <dbReference type="Proteomes" id="UP001108029"/>
    </source>
</evidence>
<feature type="region of interest" description="Disordered" evidence="1">
    <location>
        <begin position="76"/>
        <end position="101"/>
    </location>
</feature>
<feature type="chain" id="PRO_5040446177" description="Small secreted domain" evidence="2">
    <location>
        <begin position="28"/>
        <end position="101"/>
    </location>
</feature>
<dbReference type="RefSeq" id="WP_232655520.1">
    <property type="nucleotide sequence ID" value="NZ_JAJSBI010000042.1"/>
</dbReference>
<feature type="signal peptide" evidence="2">
    <location>
        <begin position="1"/>
        <end position="27"/>
    </location>
</feature>
<keyword evidence="2" id="KW-0732">Signal</keyword>
<evidence type="ECO:0008006" key="5">
    <source>
        <dbReference type="Google" id="ProtNLM"/>
    </source>
</evidence>
<evidence type="ECO:0000256" key="1">
    <source>
        <dbReference type="SAM" id="MobiDB-lite"/>
    </source>
</evidence>
<evidence type="ECO:0000256" key="2">
    <source>
        <dbReference type="SAM" id="SignalP"/>
    </source>
</evidence>
<comment type="caution">
    <text evidence="3">The sequence shown here is derived from an EMBL/GenBank/DDBJ whole genome shotgun (WGS) entry which is preliminary data.</text>
</comment>
<evidence type="ECO:0000313" key="3">
    <source>
        <dbReference type="EMBL" id="MCD9880592.1"/>
    </source>
</evidence>
<sequence>MHKLRKAAVLVAALSSVGFLSAGAAHADQGGFGSGEGGHRGGGVNILQSTTCRSHDANVDVLGQVGILNGVAGNLLNGEGNPGSQDTHLGSDMGCNNNVGK</sequence>
<organism evidence="3 4">
    <name type="scientific">Streptomyces guryensis</name>
    <dbReference type="NCBI Taxonomy" id="2886947"/>
    <lineage>
        <taxon>Bacteria</taxon>
        <taxon>Bacillati</taxon>
        <taxon>Actinomycetota</taxon>
        <taxon>Actinomycetes</taxon>
        <taxon>Kitasatosporales</taxon>
        <taxon>Streptomycetaceae</taxon>
        <taxon>Streptomyces</taxon>
    </lineage>
</organism>
<reference evidence="3" key="1">
    <citation type="submission" date="2021-12" db="EMBL/GenBank/DDBJ databases">
        <authorList>
            <person name="Lee J.-H."/>
            <person name="Kim S.-B."/>
        </authorList>
    </citation>
    <scope>NUCLEOTIDE SEQUENCE</scope>
    <source>
        <strain evidence="3">NR30</strain>
    </source>
</reference>
<proteinExistence type="predicted"/>
<keyword evidence="4" id="KW-1185">Reference proteome</keyword>